<dbReference type="EMBL" id="JAWWNJ010000058">
    <property type="protein sequence ID" value="KAK7013902.1"/>
    <property type="molecule type" value="Genomic_DNA"/>
</dbReference>
<proteinExistence type="predicted"/>
<dbReference type="Proteomes" id="UP001362999">
    <property type="component" value="Unassembled WGS sequence"/>
</dbReference>
<evidence type="ECO:0000313" key="3">
    <source>
        <dbReference type="Proteomes" id="UP001362999"/>
    </source>
</evidence>
<name>A0AAW0ALU6_9AGAR</name>
<comment type="caution">
    <text evidence="2">The sequence shown here is derived from an EMBL/GenBank/DDBJ whole genome shotgun (WGS) entry which is preliminary data.</text>
</comment>
<dbReference type="AlphaFoldDB" id="A0AAW0ALU6"/>
<keyword evidence="3" id="KW-1185">Reference proteome</keyword>
<sequence length="305" mass="34177">MLVLWMRDWSATARVLNSQKDFLDFFRPEVSRVQPPRLPYLINKEGVIRAPSVVDVFQRGAKSVETIITSLTNQFTEFRREQQAHNNATTHQLAGLQPGHLATAEHLKQLSISLTNHSHALFALSHERETRSLLTSIQLQLQSERLSLRFLSDSEREEVTQSIDALKKQERELLAKISSAKSGLSAIVGGLAANALGAPPASSAQASPLPGLGRSPSQRLRSSRLPSPSPSASDPRNNSRFWLGRRKEIVVHNCFHTRSHNEYCYLWHSSMSFNYESCSERAAKLDVSSSQFSETTNYLPTIHFS</sequence>
<gene>
    <name evidence="2" type="ORF">R3P38DRAFT_3277657</name>
</gene>
<reference evidence="2 3" key="1">
    <citation type="journal article" date="2024" name="J Genomics">
        <title>Draft genome sequencing and assembly of Favolaschia claudopus CIRM-BRFM 2984 isolated from oak limbs.</title>
        <authorList>
            <person name="Navarro D."/>
            <person name="Drula E."/>
            <person name="Chaduli D."/>
            <person name="Cazenave R."/>
            <person name="Ahrendt S."/>
            <person name="Wang J."/>
            <person name="Lipzen A."/>
            <person name="Daum C."/>
            <person name="Barry K."/>
            <person name="Grigoriev I.V."/>
            <person name="Favel A."/>
            <person name="Rosso M.N."/>
            <person name="Martin F."/>
        </authorList>
    </citation>
    <scope>NUCLEOTIDE SEQUENCE [LARGE SCALE GENOMIC DNA]</scope>
    <source>
        <strain evidence="2 3">CIRM-BRFM 2984</strain>
    </source>
</reference>
<accession>A0AAW0ALU6</accession>
<organism evidence="2 3">
    <name type="scientific">Favolaschia claudopus</name>
    <dbReference type="NCBI Taxonomy" id="2862362"/>
    <lineage>
        <taxon>Eukaryota</taxon>
        <taxon>Fungi</taxon>
        <taxon>Dikarya</taxon>
        <taxon>Basidiomycota</taxon>
        <taxon>Agaricomycotina</taxon>
        <taxon>Agaricomycetes</taxon>
        <taxon>Agaricomycetidae</taxon>
        <taxon>Agaricales</taxon>
        <taxon>Marasmiineae</taxon>
        <taxon>Mycenaceae</taxon>
        <taxon>Favolaschia</taxon>
    </lineage>
</organism>
<evidence type="ECO:0000313" key="2">
    <source>
        <dbReference type="EMBL" id="KAK7013902.1"/>
    </source>
</evidence>
<protein>
    <submittedName>
        <fullName evidence="2">Uncharacterized protein</fullName>
    </submittedName>
</protein>
<feature type="region of interest" description="Disordered" evidence="1">
    <location>
        <begin position="199"/>
        <end position="238"/>
    </location>
</feature>
<evidence type="ECO:0000256" key="1">
    <source>
        <dbReference type="SAM" id="MobiDB-lite"/>
    </source>
</evidence>